<dbReference type="InterPro" id="IPR047057">
    <property type="entry name" value="MerR_fam"/>
</dbReference>
<evidence type="ECO:0000259" key="5">
    <source>
        <dbReference type="PROSITE" id="PS50937"/>
    </source>
</evidence>
<dbReference type="Gene3D" id="1.10.1660.10">
    <property type="match status" value="1"/>
</dbReference>
<comment type="caution">
    <text evidence="6">The sequence shown here is derived from an EMBL/GenBank/DDBJ whole genome shotgun (WGS) entry which is preliminary data.</text>
</comment>
<organism evidence="6 7">
    <name type="scientific">Aquirufa esocilacus</name>
    <dbReference type="NCBI Taxonomy" id="3096513"/>
    <lineage>
        <taxon>Bacteria</taxon>
        <taxon>Pseudomonadati</taxon>
        <taxon>Bacteroidota</taxon>
        <taxon>Cytophagia</taxon>
        <taxon>Cytophagales</taxon>
        <taxon>Flectobacillaceae</taxon>
        <taxon>Aquirufa</taxon>
    </lineage>
</organism>
<evidence type="ECO:0000256" key="4">
    <source>
        <dbReference type="ARBA" id="ARBA00023163"/>
    </source>
</evidence>
<dbReference type="EMBL" id="JBBKXX010000003">
    <property type="protein sequence ID" value="MFD3409195.1"/>
    <property type="molecule type" value="Genomic_DNA"/>
</dbReference>
<evidence type="ECO:0000256" key="2">
    <source>
        <dbReference type="ARBA" id="ARBA00023015"/>
    </source>
</evidence>
<dbReference type="Gene3D" id="3.40.50.280">
    <property type="entry name" value="Cobalamin-binding domain"/>
    <property type="match status" value="1"/>
</dbReference>
<dbReference type="PANTHER" id="PTHR30204:SF69">
    <property type="entry name" value="MERR-FAMILY TRANSCRIPTIONAL REGULATOR"/>
    <property type="match status" value="1"/>
</dbReference>
<dbReference type="Proteomes" id="UP001598019">
    <property type="component" value="Unassembled WGS sequence"/>
</dbReference>
<dbReference type="InterPro" id="IPR003759">
    <property type="entry name" value="Cbl-bd_cap"/>
</dbReference>
<evidence type="ECO:0000256" key="3">
    <source>
        <dbReference type="ARBA" id="ARBA00023125"/>
    </source>
</evidence>
<dbReference type="Pfam" id="PF13411">
    <property type="entry name" value="MerR_1"/>
    <property type="match status" value="1"/>
</dbReference>
<keyword evidence="4" id="KW-0804">Transcription</keyword>
<name>A0ABW6DN47_9BACT</name>
<gene>
    <name evidence="6" type="ORF">SKC37_11030</name>
</gene>
<keyword evidence="2" id="KW-0805">Transcription regulation</keyword>
<accession>A0ABW6DN47</accession>
<keyword evidence="7" id="KW-1185">Reference proteome</keyword>
<proteinExistence type="predicted"/>
<sequence>MNVYSIKDLENFSGIKAHTIRIWEQRYHLLNPVRTDTGIRTYSDIDLKRILNIATLQNKGGIKISKIAELTESEISEKILQLSGGELDYPEHIQAITVAMMDLDEYRFQVLAKSITDAYGFENFMLRVIYPFLTRLGTLWLSGSVGPAQEHFITHLIRQKIIAAIDSQMAKPKPNAKKFLLYLPEGELHEIGLLFASYLIRARQHSAVYLGQSLPFDELCLAYEIHQPDYVFSVFTTEPSQDVLPAYVAELDKMLPEANIMLTGYNVLHSSEPLPTRIQLIGDFTTLIELIES</sequence>
<dbReference type="InterPro" id="IPR009061">
    <property type="entry name" value="DNA-bd_dom_put_sf"/>
</dbReference>
<dbReference type="RefSeq" id="WP_377981523.1">
    <property type="nucleotide sequence ID" value="NZ_JBBKXX010000003.1"/>
</dbReference>
<dbReference type="SUPFAM" id="SSF52242">
    <property type="entry name" value="Cobalamin (vitamin B12)-binding domain"/>
    <property type="match status" value="1"/>
</dbReference>
<dbReference type="PROSITE" id="PS50937">
    <property type="entry name" value="HTH_MERR_2"/>
    <property type="match status" value="1"/>
</dbReference>
<keyword evidence="1" id="KW-0678">Repressor</keyword>
<dbReference type="SMART" id="SM00422">
    <property type="entry name" value="HTH_MERR"/>
    <property type="match status" value="1"/>
</dbReference>
<dbReference type="InterPro" id="IPR036594">
    <property type="entry name" value="Meth_synthase_dom"/>
</dbReference>
<feature type="domain" description="HTH merR-type" evidence="5">
    <location>
        <begin position="3"/>
        <end position="73"/>
    </location>
</feature>
<dbReference type="InterPro" id="IPR000551">
    <property type="entry name" value="MerR-type_HTH_dom"/>
</dbReference>
<dbReference type="InterPro" id="IPR036724">
    <property type="entry name" value="Cobalamin-bd_sf"/>
</dbReference>
<evidence type="ECO:0000313" key="7">
    <source>
        <dbReference type="Proteomes" id="UP001598019"/>
    </source>
</evidence>
<dbReference type="Pfam" id="PF02607">
    <property type="entry name" value="B12-binding_2"/>
    <property type="match status" value="1"/>
</dbReference>
<keyword evidence="3" id="KW-0238">DNA-binding</keyword>
<dbReference type="PANTHER" id="PTHR30204">
    <property type="entry name" value="REDOX-CYCLING DRUG-SENSING TRANSCRIPTIONAL ACTIVATOR SOXR"/>
    <property type="match status" value="1"/>
</dbReference>
<evidence type="ECO:0000313" key="6">
    <source>
        <dbReference type="EMBL" id="MFD3409195.1"/>
    </source>
</evidence>
<reference evidence="6 7" key="1">
    <citation type="submission" date="2024-03" db="EMBL/GenBank/DDBJ databases">
        <title>Aquirufa genome sequencing.</title>
        <authorList>
            <person name="Pitt A."/>
            <person name="Hahn M.W."/>
        </authorList>
    </citation>
    <scope>NUCLEOTIDE SEQUENCE [LARGE SCALE GENOMIC DNA]</scope>
    <source>
        <strain evidence="6 7">HETE-83D</strain>
    </source>
</reference>
<evidence type="ECO:0000256" key="1">
    <source>
        <dbReference type="ARBA" id="ARBA00022491"/>
    </source>
</evidence>
<dbReference type="Gene3D" id="1.10.1240.10">
    <property type="entry name" value="Methionine synthase domain"/>
    <property type="match status" value="1"/>
</dbReference>
<dbReference type="CDD" id="cd01104">
    <property type="entry name" value="HTH_MlrA-CarA"/>
    <property type="match status" value="1"/>
</dbReference>
<dbReference type="SUPFAM" id="SSF46955">
    <property type="entry name" value="Putative DNA-binding domain"/>
    <property type="match status" value="1"/>
</dbReference>
<protein>
    <submittedName>
        <fullName evidence="6">MerR family transcriptional regulator</fullName>
    </submittedName>
</protein>